<name>A0A838XIZ2_9HYPH</name>
<gene>
    <name evidence="5" type="ORF">H1W37_00400</name>
</gene>
<keyword evidence="6" id="KW-1185">Reference proteome</keyword>
<sequence length="426" mass="46230">MKQLLCTAALGATLLASTVAAQAEVTLNVLHAWPGHRHFHEDVANAFMEKNPDIKINFLAPAESYDQAHQAIIRDALTGNLPDIVFSGYHLLPELIEQLQARELDVPLAPFIEAAGGAEWLEKNYNPAMINLTTVKGEIYGLPFNASTPIVFYNADLVKKAGGDLENMPDDWDGWIELAGKIDALGDDITGMSYAVDAWPDDWLWRALISQQGAPFMNEDGTAVAWDGDSGKKALELAVRFVKDAGMKQMEFSQSRQQFAAGLTGFTIQSVNSARSFEELAKGKFTVGSTIYPVADKANGKVPTGGNGGIITTQDAERQKAAFEYIKFAASPEGQKLAVLGSGYMPTNQLAMAPELLGDFYAKNPNWKTSLNQLERAIPWGGYPGTNAVEIWRTQRDIVSAVMAGDLSVEDGLAEMVEETNALIGK</sequence>
<reference evidence="5 6" key="1">
    <citation type="submission" date="2020-07" db="EMBL/GenBank/DDBJ databases">
        <authorList>
            <person name="Li M."/>
        </authorList>
    </citation>
    <scope>NUCLEOTIDE SEQUENCE [LARGE SCALE GENOMIC DNA]</scope>
    <source>
        <strain evidence="5 6">DSM 23284</strain>
    </source>
</reference>
<proteinExistence type="inferred from homology"/>
<dbReference type="RefSeq" id="WP_181758294.1">
    <property type="nucleotide sequence ID" value="NZ_BMCR01000001.1"/>
</dbReference>
<accession>A0A838XIZ2</accession>
<dbReference type="EMBL" id="JACEON010000001">
    <property type="protein sequence ID" value="MBA4610092.1"/>
    <property type="molecule type" value="Genomic_DNA"/>
</dbReference>
<dbReference type="CDD" id="cd14748">
    <property type="entry name" value="PBP2_UgpB"/>
    <property type="match status" value="1"/>
</dbReference>
<organism evidence="5 6">
    <name type="scientific">Stappia taiwanensis</name>
    <dbReference type="NCBI Taxonomy" id="992267"/>
    <lineage>
        <taxon>Bacteria</taxon>
        <taxon>Pseudomonadati</taxon>
        <taxon>Pseudomonadota</taxon>
        <taxon>Alphaproteobacteria</taxon>
        <taxon>Hyphomicrobiales</taxon>
        <taxon>Stappiaceae</taxon>
        <taxon>Stappia</taxon>
    </lineage>
</organism>
<dbReference type="Gene3D" id="3.40.190.10">
    <property type="entry name" value="Periplasmic binding protein-like II"/>
    <property type="match status" value="2"/>
</dbReference>
<dbReference type="GO" id="GO:0042597">
    <property type="term" value="C:periplasmic space"/>
    <property type="evidence" value="ECO:0007669"/>
    <property type="project" value="UniProtKB-SubCell"/>
</dbReference>
<dbReference type="InterPro" id="IPR006059">
    <property type="entry name" value="SBP"/>
</dbReference>
<dbReference type="InterPro" id="IPR050490">
    <property type="entry name" value="Bact_solute-bd_prot1"/>
</dbReference>
<feature type="signal peptide" evidence="4">
    <location>
        <begin position="1"/>
        <end position="23"/>
    </location>
</feature>
<dbReference type="PANTHER" id="PTHR43649:SF12">
    <property type="entry name" value="DIACETYLCHITOBIOSE BINDING PROTEIN DASA"/>
    <property type="match status" value="1"/>
</dbReference>
<comment type="similarity">
    <text evidence="2">Belongs to the bacterial solute-binding protein 1 family.</text>
</comment>
<reference evidence="5 6" key="2">
    <citation type="submission" date="2020-08" db="EMBL/GenBank/DDBJ databases">
        <title>Stappia taiwanensis sp. nov., isolated from a coastal thermal spring.</title>
        <authorList>
            <person name="Kampfer P."/>
        </authorList>
    </citation>
    <scope>NUCLEOTIDE SEQUENCE [LARGE SCALE GENOMIC DNA]</scope>
    <source>
        <strain evidence="5 6">DSM 23284</strain>
    </source>
</reference>
<comment type="caution">
    <text evidence="5">The sequence shown here is derived from an EMBL/GenBank/DDBJ whole genome shotgun (WGS) entry which is preliminary data.</text>
</comment>
<evidence type="ECO:0000256" key="2">
    <source>
        <dbReference type="ARBA" id="ARBA00008520"/>
    </source>
</evidence>
<dbReference type="Pfam" id="PF01547">
    <property type="entry name" value="SBP_bac_1"/>
    <property type="match status" value="1"/>
</dbReference>
<keyword evidence="4" id="KW-0732">Signal</keyword>
<evidence type="ECO:0000313" key="5">
    <source>
        <dbReference type="EMBL" id="MBA4610092.1"/>
    </source>
</evidence>
<feature type="chain" id="PRO_5032684066" evidence="4">
    <location>
        <begin position="24"/>
        <end position="426"/>
    </location>
</feature>
<dbReference type="PANTHER" id="PTHR43649">
    <property type="entry name" value="ARABINOSE-BINDING PROTEIN-RELATED"/>
    <property type="match status" value="1"/>
</dbReference>
<evidence type="ECO:0000256" key="4">
    <source>
        <dbReference type="SAM" id="SignalP"/>
    </source>
</evidence>
<dbReference type="AlphaFoldDB" id="A0A838XIZ2"/>
<evidence type="ECO:0000256" key="3">
    <source>
        <dbReference type="ARBA" id="ARBA00022764"/>
    </source>
</evidence>
<comment type="subcellular location">
    <subcellularLocation>
        <location evidence="1">Periplasm</location>
    </subcellularLocation>
</comment>
<keyword evidence="3" id="KW-0574">Periplasm</keyword>
<dbReference type="SUPFAM" id="SSF53850">
    <property type="entry name" value="Periplasmic binding protein-like II"/>
    <property type="match status" value="1"/>
</dbReference>
<protein>
    <submittedName>
        <fullName evidence="5">ABC transporter substrate-binding protein</fullName>
    </submittedName>
</protein>
<dbReference type="Proteomes" id="UP000559404">
    <property type="component" value="Unassembled WGS sequence"/>
</dbReference>
<evidence type="ECO:0000313" key="6">
    <source>
        <dbReference type="Proteomes" id="UP000559404"/>
    </source>
</evidence>
<evidence type="ECO:0000256" key="1">
    <source>
        <dbReference type="ARBA" id="ARBA00004418"/>
    </source>
</evidence>